<dbReference type="RefSeq" id="WP_216549033.1">
    <property type="nucleotide sequence ID" value="NZ_JAHLQO010000003.1"/>
</dbReference>
<keyword evidence="1" id="KW-0812">Transmembrane</keyword>
<keyword evidence="3" id="KW-1185">Reference proteome</keyword>
<keyword evidence="1" id="KW-1133">Transmembrane helix</keyword>
<sequence>MKKLKLNFTCGMKGYSLIELVMAMGLILIIAMVVTSILNISSKSLRKTYLNQNTSSEISYAIEYIKDEIASSDYNYSIDDKVYFVKENGNKFEYISYEFYQNAVYRNLSEATVLKKNNFKSYRGRNVLIDTVKNFYIKDTGSNFELYLEKDNNKSKIFIAKRNLSL</sequence>
<protein>
    <submittedName>
        <fullName evidence="2">Prepilin-type N-terminal cleavage/methylation domain-containing protein</fullName>
    </submittedName>
</protein>
<dbReference type="InterPro" id="IPR012902">
    <property type="entry name" value="N_methyl_site"/>
</dbReference>
<gene>
    <name evidence="2" type="ORF">KQI68_04940</name>
</gene>
<evidence type="ECO:0000313" key="3">
    <source>
        <dbReference type="Proteomes" id="UP000783742"/>
    </source>
</evidence>
<dbReference type="PROSITE" id="PS00409">
    <property type="entry name" value="PROKAR_NTER_METHYL"/>
    <property type="match status" value="1"/>
</dbReference>
<evidence type="ECO:0000256" key="1">
    <source>
        <dbReference type="SAM" id="Phobius"/>
    </source>
</evidence>
<proteinExistence type="predicted"/>
<organism evidence="2 3">
    <name type="scientific">Peptoniphilus ovalis</name>
    <dbReference type="NCBI Taxonomy" id="2841503"/>
    <lineage>
        <taxon>Bacteria</taxon>
        <taxon>Bacillati</taxon>
        <taxon>Bacillota</taxon>
        <taxon>Tissierellia</taxon>
        <taxon>Tissierellales</taxon>
        <taxon>Peptoniphilaceae</taxon>
        <taxon>Peptoniphilus</taxon>
    </lineage>
</organism>
<comment type="caution">
    <text evidence="2">The sequence shown here is derived from an EMBL/GenBank/DDBJ whole genome shotgun (WGS) entry which is preliminary data.</text>
</comment>
<feature type="transmembrane region" description="Helical" evidence="1">
    <location>
        <begin position="20"/>
        <end position="40"/>
    </location>
</feature>
<accession>A0ABS6FG86</accession>
<keyword evidence="1" id="KW-0472">Membrane</keyword>
<reference evidence="2 3" key="1">
    <citation type="submission" date="2021-06" db="EMBL/GenBank/DDBJ databases">
        <authorList>
            <person name="Sun Q."/>
            <person name="Li D."/>
        </authorList>
    </citation>
    <scope>NUCLEOTIDE SEQUENCE [LARGE SCALE GENOMIC DNA]</scope>
    <source>
        <strain evidence="2 3">MSJ-1</strain>
    </source>
</reference>
<evidence type="ECO:0000313" key="2">
    <source>
        <dbReference type="EMBL" id="MBU5669187.1"/>
    </source>
</evidence>
<dbReference type="EMBL" id="JAHLQO010000003">
    <property type="protein sequence ID" value="MBU5669187.1"/>
    <property type="molecule type" value="Genomic_DNA"/>
</dbReference>
<dbReference type="NCBIfam" id="TIGR02532">
    <property type="entry name" value="IV_pilin_GFxxxE"/>
    <property type="match status" value="1"/>
</dbReference>
<dbReference type="Proteomes" id="UP000783742">
    <property type="component" value="Unassembled WGS sequence"/>
</dbReference>
<name>A0ABS6FG86_9FIRM</name>